<name>A0A6A5S987_9PLEO</name>
<dbReference type="Proteomes" id="UP000800038">
    <property type="component" value="Unassembled WGS sequence"/>
</dbReference>
<protein>
    <recommendedName>
        <fullName evidence="2">ubiquitinyl hydrolase 1</fullName>
        <ecNumber evidence="2">3.4.19.12</ecNumber>
    </recommendedName>
</protein>
<keyword evidence="4" id="KW-0833">Ubl conjugation pathway</keyword>
<evidence type="ECO:0000256" key="4">
    <source>
        <dbReference type="ARBA" id="ARBA00022786"/>
    </source>
</evidence>
<evidence type="ECO:0000256" key="5">
    <source>
        <dbReference type="ARBA" id="ARBA00022801"/>
    </source>
</evidence>
<comment type="catalytic activity">
    <reaction evidence="1">
        <text>Thiol-dependent hydrolysis of ester, thioester, amide, peptide and isopeptide bonds formed by the C-terminal Gly of ubiquitin (a 76-residue protein attached to proteins as an intracellular targeting signal).</text>
        <dbReference type="EC" id="3.4.19.12"/>
    </reaction>
</comment>
<evidence type="ECO:0000256" key="2">
    <source>
        <dbReference type="ARBA" id="ARBA00012759"/>
    </source>
</evidence>
<keyword evidence="9" id="KW-1185">Reference proteome</keyword>
<evidence type="ECO:0000256" key="6">
    <source>
        <dbReference type="ARBA" id="ARBA00022807"/>
    </source>
</evidence>
<keyword evidence="3" id="KW-0645">Protease</keyword>
<evidence type="ECO:0000256" key="7">
    <source>
        <dbReference type="SAM" id="MobiDB-lite"/>
    </source>
</evidence>
<dbReference type="OrthoDB" id="3182339at2759"/>
<dbReference type="GO" id="GO:0006508">
    <property type="term" value="P:proteolysis"/>
    <property type="evidence" value="ECO:0007669"/>
    <property type="project" value="UniProtKB-KW"/>
</dbReference>
<accession>A0A6A5S987</accession>
<keyword evidence="6" id="KW-0788">Thiol protease</keyword>
<dbReference type="EMBL" id="ML976205">
    <property type="protein sequence ID" value="KAF1936190.1"/>
    <property type="molecule type" value="Genomic_DNA"/>
</dbReference>
<proteinExistence type="predicted"/>
<evidence type="ECO:0000256" key="1">
    <source>
        <dbReference type="ARBA" id="ARBA00000707"/>
    </source>
</evidence>
<dbReference type="EC" id="3.4.19.12" evidence="2"/>
<dbReference type="PANTHER" id="PTHR13367">
    <property type="entry name" value="UBIQUITIN THIOESTERASE"/>
    <property type="match status" value="1"/>
</dbReference>
<evidence type="ECO:0000256" key="3">
    <source>
        <dbReference type="ARBA" id="ARBA00022670"/>
    </source>
</evidence>
<dbReference type="InterPro" id="IPR051346">
    <property type="entry name" value="OTU_Deubiquitinase"/>
</dbReference>
<reference evidence="8" key="1">
    <citation type="journal article" date="2020" name="Stud. Mycol.">
        <title>101 Dothideomycetes genomes: a test case for predicting lifestyles and emergence of pathogens.</title>
        <authorList>
            <person name="Haridas S."/>
            <person name="Albert R."/>
            <person name="Binder M."/>
            <person name="Bloem J."/>
            <person name="Labutti K."/>
            <person name="Salamov A."/>
            <person name="Andreopoulos B."/>
            <person name="Baker S."/>
            <person name="Barry K."/>
            <person name="Bills G."/>
            <person name="Bluhm B."/>
            <person name="Cannon C."/>
            <person name="Castanera R."/>
            <person name="Culley D."/>
            <person name="Daum C."/>
            <person name="Ezra D."/>
            <person name="Gonzalez J."/>
            <person name="Henrissat B."/>
            <person name="Kuo A."/>
            <person name="Liang C."/>
            <person name="Lipzen A."/>
            <person name="Lutzoni F."/>
            <person name="Magnuson J."/>
            <person name="Mondo S."/>
            <person name="Nolan M."/>
            <person name="Ohm R."/>
            <person name="Pangilinan J."/>
            <person name="Park H.-J."/>
            <person name="Ramirez L."/>
            <person name="Alfaro M."/>
            <person name="Sun H."/>
            <person name="Tritt A."/>
            <person name="Yoshinaga Y."/>
            <person name="Zwiers L.-H."/>
            <person name="Turgeon B."/>
            <person name="Goodwin S."/>
            <person name="Spatafora J."/>
            <person name="Crous P."/>
            <person name="Grigoriev I."/>
        </authorList>
    </citation>
    <scope>NUCLEOTIDE SEQUENCE</scope>
    <source>
        <strain evidence="8">CBS 161.51</strain>
    </source>
</reference>
<organism evidence="8 9">
    <name type="scientific">Clathrospora elynae</name>
    <dbReference type="NCBI Taxonomy" id="706981"/>
    <lineage>
        <taxon>Eukaryota</taxon>
        <taxon>Fungi</taxon>
        <taxon>Dikarya</taxon>
        <taxon>Ascomycota</taxon>
        <taxon>Pezizomycotina</taxon>
        <taxon>Dothideomycetes</taxon>
        <taxon>Pleosporomycetidae</taxon>
        <taxon>Pleosporales</taxon>
        <taxon>Diademaceae</taxon>
        <taxon>Clathrospora</taxon>
    </lineage>
</organism>
<dbReference type="PANTHER" id="PTHR13367:SF32">
    <property type="entry name" value="DUF6606 DOMAIN-CONTAINING PROTEIN"/>
    <property type="match status" value="1"/>
</dbReference>
<sequence>MGVQANFGGRIRILIDAGAQILEHDNRSLATAWLGIDTQSSAAVYFDDTHRAMVVYRKGADIPLVASPFAENLENCLVYLDESHCRGTDLKLPPKARAAVTLGLHLTKDALVQAAMRLRLLGTTQSVTFFYPPEVHQGILDLRSAARSWPKAPLSSIDVIRWLLQQSCNAIDQLEPLYFSQIIDYLQRTQVKLDHPDFLQNPESRKAYLDVVRAQEMQSLQKLYKPNHQLCATVIEPSTFTPSLQGYVTEILHRRKCFQDRGFAVHPSTLDEVEQECEMEFELECVREVQPPVHFEALDIDRLHHDIELFGRTGIVPAGSDAFEPMFSALQKTALGLKHDTINAANIRAGLYVSTQFTRTVSVMGPNDNFLRPCHWILWSSTTKVGIVVSPEEADLLIPILRGANIEAPICHLIVYAAPITLHMLQFNTLDYYAIPPLSSKFKSPTWLKVELGIFAGRLYFEWDEYETIMWYLGMRQSQNDDGEYVPSNRNTAFSTKPLAFLHDWLALRRKRLDFEHTPMGFIITGKPLSADHPFFSAPKNDEDNDTGPLSAAHVP</sequence>
<evidence type="ECO:0000313" key="9">
    <source>
        <dbReference type="Proteomes" id="UP000800038"/>
    </source>
</evidence>
<keyword evidence="5" id="KW-0378">Hydrolase</keyword>
<dbReference type="GO" id="GO:0004843">
    <property type="term" value="F:cysteine-type deubiquitinase activity"/>
    <property type="evidence" value="ECO:0007669"/>
    <property type="project" value="UniProtKB-EC"/>
</dbReference>
<feature type="region of interest" description="Disordered" evidence="7">
    <location>
        <begin position="535"/>
        <end position="556"/>
    </location>
</feature>
<evidence type="ECO:0000313" key="8">
    <source>
        <dbReference type="EMBL" id="KAF1936190.1"/>
    </source>
</evidence>
<gene>
    <name evidence="8" type="ORF">EJ02DRAFT_481790</name>
</gene>
<dbReference type="AlphaFoldDB" id="A0A6A5S987"/>